<evidence type="ECO:0000313" key="2">
    <source>
        <dbReference type="EMBL" id="CAF3828629.1"/>
    </source>
</evidence>
<keyword evidence="1" id="KW-0472">Membrane</keyword>
<sequence>MEKLKLTNNSLNIQEESERTLLHIAIYHDSGTIDSTTHIEEILIDNGNNLFIKGKSGNIPLHNVLINNNVDDNSMELCVLITKSLSNKTIRQRLEKWHTRRSKQFKLFRTNYGWLEEDESLEAKYVCMLLINIKQIPDTGKQGRLVGDTYLLTCKYLCIRLITFEVILDRIRTFLFNDSIRINNALSAMNNNTRPLPCVSDIPDFLLLQTSKTESTDIKNHFNQSKIKQWWIEKHYPTSITIVNDQSQISSSSSFEFCVPFHTCPTNLNRTILVILVSIFILGICFYYNCYEYCMVKHQLDVEKLRRLQQYQYVNNFVHNQGFSI</sequence>
<organism evidence="2 3">
    <name type="scientific">Rotaria sordida</name>
    <dbReference type="NCBI Taxonomy" id="392033"/>
    <lineage>
        <taxon>Eukaryota</taxon>
        <taxon>Metazoa</taxon>
        <taxon>Spiralia</taxon>
        <taxon>Gnathifera</taxon>
        <taxon>Rotifera</taxon>
        <taxon>Eurotatoria</taxon>
        <taxon>Bdelloidea</taxon>
        <taxon>Philodinida</taxon>
        <taxon>Philodinidae</taxon>
        <taxon>Rotaria</taxon>
    </lineage>
</organism>
<gene>
    <name evidence="2" type="ORF">FNK824_LOCUS16610</name>
</gene>
<dbReference type="Gene3D" id="1.25.40.20">
    <property type="entry name" value="Ankyrin repeat-containing domain"/>
    <property type="match status" value="1"/>
</dbReference>
<evidence type="ECO:0000313" key="3">
    <source>
        <dbReference type="Proteomes" id="UP000663874"/>
    </source>
</evidence>
<dbReference type="EMBL" id="CAJOBE010002533">
    <property type="protein sequence ID" value="CAF3828629.1"/>
    <property type="molecule type" value="Genomic_DNA"/>
</dbReference>
<proteinExistence type="predicted"/>
<comment type="caution">
    <text evidence="2">The sequence shown here is derived from an EMBL/GenBank/DDBJ whole genome shotgun (WGS) entry which is preliminary data.</text>
</comment>
<dbReference type="InterPro" id="IPR036770">
    <property type="entry name" value="Ankyrin_rpt-contain_sf"/>
</dbReference>
<protein>
    <submittedName>
        <fullName evidence="2">Uncharacterized protein</fullName>
    </submittedName>
</protein>
<name>A0A819DG28_9BILA</name>
<reference evidence="2" key="1">
    <citation type="submission" date="2021-02" db="EMBL/GenBank/DDBJ databases">
        <authorList>
            <person name="Nowell W R."/>
        </authorList>
    </citation>
    <scope>NUCLEOTIDE SEQUENCE</scope>
</reference>
<dbReference type="Proteomes" id="UP000663874">
    <property type="component" value="Unassembled WGS sequence"/>
</dbReference>
<evidence type="ECO:0000256" key="1">
    <source>
        <dbReference type="SAM" id="Phobius"/>
    </source>
</evidence>
<dbReference type="AlphaFoldDB" id="A0A819DG28"/>
<accession>A0A819DG28</accession>
<feature type="transmembrane region" description="Helical" evidence="1">
    <location>
        <begin position="272"/>
        <end position="290"/>
    </location>
</feature>
<keyword evidence="1" id="KW-1133">Transmembrane helix</keyword>
<keyword evidence="1" id="KW-0812">Transmembrane</keyword>
<dbReference type="SUPFAM" id="SSF48403">
    <property type="entry name" value="Ankyrin repeat"/>
    <property type="match status" value="1"/>
</dbReference>